<dbReference type="OrthoDB" id="287874at2759"/>
<keyword evidence="1" id="KW-0862">Zinc</keyword>
<dbReference type="GO" id="GO:0016567">
    <property type="term" value="P:protein ubiquitination"/>
    <property type="evidence" value="ECO:0000318"/>
    <property type="project" value="GO_Central"/>
</dbReference>
<dbReference type="InParanoid" id="A0C2M4"/>
<dbReference type="GO" id="GO:0008270">
    <property type="term" value="F:zinc ion binding"/>
    <property type="evidence" value="ECO:0007669"/>
    <property type="project" value="UniProtKB-KW"/>
</dbReference>
<keyword evidence="1" id="KW-0863">Zinc-finger</keyword>
<dbReference type="OMA" id="LNCIHRF"/>
<keyword evidence="5" id="KW-1185">Reference proteome</keyword>
<dbReference type="GO" id="GO:0006511">
    <property type="term" value="P:ubiquitin-dependent protein catabolic process"/>
    <property type="evidence" value="ECO:0000318"/>
    <property type="project" value="GO_Central"/>
</dbReference>
<dbReference type="RefSeq" id="XP_001432438.1">
    <property type="nucleotide sequence ID" value="XM_001432401.1"/>
</dbReference>
<dbReference type="GeneID" id="5018223"/>
<reference evidence="4 5" key="1">
    <citation type="journal article" date="2006" name="Nature">
        <title>Global trends of whole-genome duplications revealed by the ciliate Paramecium tetraurelia.</title>
        <authorList>
            <consortium name="Genoscope"/>
            <person name="Aury J.-M."/>
            <person name="Jaillon O."/>
            <person name="Duret L."/>
            <person name="Noel B."/>
            <person name="Jubin C."/>
            <person name="Porcel B.M."/>
            <person name="Segurens B."/>
            <person name="Daubin V."/>
            <person name="Anthouard V."/>
            <person name="Aiach N."/>
            <person name="Arnaiz O."/>
            <person name="Billaut A."/>
            <person name="Beisson J."/>
            <person name="Blanc I."/>
            <person name="Bouhouche K."/>
            <person name="Camara F."/>
            <person name="Duharcourt S."/>
            <person name="Guigo R."/>
            <person name="Gogendeau D."/>
            <person name="Katinka M."/>
            <person name="Keller A.-M."/>
            <person name="Kissmehl R."/>
            <person name="Klotz C."/>
            <person name="Koll F."/>
            <person name="Le Moue A."/>
            <person name="Lepere C."/>
            <person name="Malinsky S."/>
            <person name="Nowacki M."/>
            <person name="Nowak J.K."/>
            <person name="Plattner H."/>
            <person name="Poulain J."/>
            <person name="Ruiz F."/>
            <person name="Serrano V."/>
            <person name="Zagulski M."/>
            <person name="Dessen P."/>
            <person name="Betermier M."/>
            <person name="Weissenbach J."/>
            <person name="Scarpelli C."/>
            <person name="Schachter V."/>
            <person name="Sperling L."/>
            <person name="Meyer E."/>
            <person name="Cohen J."/>
            <person name="Wincker P."/>
        </authorList>
    </citation>
    <scope>NUCLEOTIDE SEQUENCE [LARGE SCALE GENOMIC DNA]</scope>
    <source>
        <strain evidence="4 5">Stock d4-2</strain>
    </source>
</reference>
<organism evidence="4 5">
    <name type="scientific">Paramecium tetraurelia</name>
    <dbReference type="NCBI Taxonomy" id="5888"/>
    <lineage>
        <taxon>Eukaryota</taxon>
        <taxon>Sar</taxon>
        <taxon>Alveolata</taxon>
        <taxon>Ciliophora</taxon>
        <taxon>Intramacronucleata</taxon>
        <taxon>Oligohymenophorea</taxon>
        <taxon>Peniculida</taxon>
        <taxon>Parameciidae</taxon>
        <taxon>Paramecium</taxon>
    </lineage>
</organism>
<evidence type="ECO:0000256" key="1">
    <source>
        <dbReference type="PROSITE-ProRule" id="PRU00175"/>
    </source>
</evidence>
<dbReference type="HOGENOM" id="CLU_951423_0_0_1"/>
<feature type="compositionally biased region" description="Basic and acidic residues" evidence="2">
    <location>
        <begin position="211"/>
        <end position="224"/>
    </location>
</feature>
<dbReference type="AlphaFoldDB" id="A0C2M4"/>
<dbReference type="STRING" id="5888.A0C2M4"/>
<evidence type="ECO:0000256" key="2">
    <source>
        <dbReference type="SAM" id="MobiDB-lite"/>
    </source>
</evidence>
<dbReference type="KEGG" id="ptm:GSPATT00034519001"/>
<evidence type="ECO:0000313" key="5">
    <source>
        <dbReference type="Proteomes" id="UP000000600"/>
    </source>
</evidence>
<dbReference type="Pfam" id="PF13639">
    <property type="entry name" value="zf-RING_2"/>
    <property type="match status" value="1"/>
</dbReference>
<feature type="domain" description="RING-type" evidence="3">
    <location>
        <begin position="249"/>
        <end position="290"/>
    </location>
</feature>
<protein>
    <recommendedName>
        <fullName evidence="3">RING-type domain-containing protein</fullName>
    </recommendedName>
</protein>
<name>A0C2M4_PARTE</name>
<dbReference type="PROSITE" id="PS50089">
    <property type="entry name" value="ZF_RING_2"/>
    <property type="match status" value="1"/>
</dbReference>
<dbReference type="SUPFAM" id="SSF57850">
    <property type="entry name" value="RING/U-box"/>
    <property type="match status" value="1"/>
</dbReference>
<dbReference type="InterPro" id="IPR001841">
    <property type="entry name" value="Znf_RING"/>
</dbReference>
<dbReference type="PANTHER" id="PTHR46359">
    <property type="entry name" value="GEO07743P1"/>
    <property type="match status" value="1"/>
</dbReference>
<dbReference type="InterPro" id="IPR013083">
    <property type="entry name" value="Znf_RING/FYVE/PHD"/>
</dbReference>
<keyword evidence="1" id="KW-0479">Metal-binding</keyword>
<dbReference type="Gene3D" id="3.30.40.10">
    <property type="entry name" value="Zinc/RING finger domain, C3HC4 (zinc finger)"/>
    <property type="match status" value="1"/>
</dbReference>
<feature type="region of interest" description="Disordered" evidence="2">
    <location>
        <begin position="205"/>
        <end position="224"/>
    </location>
</feature>
<evidence type="ECO:0000313" key="4">
    <source>
        <dbReference type="EMBL" id="CAK65041.1"/>
    </source>
</evidence>
<dbReference type="Proteomes" id="UP000000600">
    <property type="component" value="Unassembled WGS sequence"/>
</dbReference>
<proteinExistence type="predicted"/>
<dbReference type="PANTHER" id="PTHR46359:SF2">
    <property type="entry name" value="GEO07743P1"/>
    <property type="match status" value="1"/>
</dbReference>
<accession>A0C2M4</accession>
<dbReference type="EMBL" id="CT868036">
    <property type="protein sequence ID" value="CAK65041.1"/>
    <property type="molecule type" value="Genomic_DNA"/>
</dbReference>
<sequence>MSSEMDFLSIQKVIGEKKSDILDLVRNRKERQESQRDYKQVDKHSKRQQIHYLKTNQKLRQILKKQQMDEGDPQDQWKIKIPGKIEHNQISQEELKKMIEDDEQLKTLPLLDIQIKEQYFLRKIENHNNQLQLKQQYQELKLKNDLLEQKSEEQLKLELLRIKYKHKEILDQLEQKQEKKWKSFSEFQKNMKQLQEEHNQFIKQQQYQQQKQKDEQKEEQFKNEQEKEKNYIDILFKKTKVLSEDNLECSICSQEFRNGEKLALLNCIHRFHEICFKQWSQKSNQCPYCQYRI</sequence>
<dbReference type="InterPro" id="IPR052804">
    <property type="entry name" value="UEC_component"/>
</dbReference>
<dbReference type="SMART" id="SM00184">
    <property type="entry name" value="RING"/>
    <property type="match status" value="1"/>
</dbReference>
<dbReference type="GO" id="GO:0061630">
    <property type="term" value="F:ubiquitin protein ligase activity"/>
    <property type="evidence" value="ECO:0000318"/>
    <property type="project" value="GO_Central"/>
</dbReference>
<gene>
    <name evidence="4" type="ORF">GSPATT00034519001</name>
</gene>
<evidence type="ECO:0000259" key="3">
    <source>
        <dbReference type="PROSITE" id="PS50089"/>
    </source>
</evidence>